<accession>U4L0T9</accession>
<protein>
    <submittedName>
        <fullName evidence="2">Uncharacterized protein</fullName>
    </submittedName>
</protein>
<feature type="compositionally biased region" description="Polar residues" evidence="1">
    <location>
        <begin position="287"/>
        <end position="296"/>
    </location>
</feature>
<proteinExistence type="predicted"/>
<dbReference type="Proteomes" id="UP000018144">
    <property type="component" value="Unassembled WGS sequence"/>
</dbReference>
<gene>
    <name evidence="2" type="ORF">PCON_08825</name>
</gene>
<organism evidence="2 3">
    <name type="scientific">Pyronema omphalodes (strain CBS 100304)</name>
    <name type="common">Pyronema confluens</name>
    <dbReference type="NCBI Taxonomy" id="1076935"/>
    <lineage>
        <taxon>Eukaryota</taxon>
        <taxon>Fungi</taxon>
        <taxon>Dikarya</taxon>
        <taxon>Ascomycota</taxon>
        <taxon>Pezizomycotina</taxon>
        <taxon>Pezizomycetes</taxon>
        <taxon>Pezizales</taxon>
        <taxon>Pyronemataceae</taxon>
        <taxon>Pyronema</taxon>
    </lineage>
</organism>
<dbReference type="AlphaFoldDB" id="U4L0T9"/>
<evidence type="ECO:0000313" key="2">
    <source>
        <dbReference type="EMBL" id="CCX09232.1"/>
    </source>
</evidence>
<feature type="compositionally biased region" description="Polar residues" evidence="1">
    <location>
        <begin position="248"/>
        <end position="266"/>
    </location>
</feature>
<evidence type="ECO:0000313" key="3">
    <source>
        <dbReference type="Proteomes" id="UP000018144"/>
    </source>
</evidence>
<name>U4L0T9_PYROM</name>
<feature type="region of interest" description="Disordered" evidence="1">
    <location>
        <begin position="223"/>
        <end position="319"/>
    </location>
</feature>
<dbReference type="EMBL" id="HF935446">
    <property type="protein sequence ID" value="CCX09232.1"/>
    <property type="molecule type" value="Genomic_DNA"/>
</dbReference>
<sequence length="512" mass="54152">MTTSACLSTSSMQSIADMNTDASRSTPSIENITDFQPHSTLLFICQHCQGYICITLAEFLVRIRRGPLQITCPRPRCNQVVCRSVDFPVRQAHSMPKDWRESEEPELCGSTDADSMKVGPNSVRSSVVYGNEYNAPLGRALVDISSDLVAVGGVFAMSTSSLGNISLRASSSRNSIGSVLNSSIKRRSVLSPVSEFQNAIETASVTSSSSQGALTIASLSSTSLAPTENNQGPTYLSPDLNARDPEPSSDSYLRVGSSSQLETGSIHSDARTLVEPDPEPEPEPNAAITQTSSLESVSGALGTGSSPRSPPPPAKEGKLKRFIKSFKRLGCHMPRSKKPLKIAPAGPSMEGNAAVTSTPIERPIPLARPLQAATTQTETVSAIPARVVASSSAAANTTAEVHGSFGVDAGDLEEGAGEMNRTVYEMLEDARLGRGGAVLLKIEYEEPFACCWFLILLILGSSIDMAFGDGILGLGIIYGSGDAAIGYWTPLVSMGRLLVEGGGGRIMDYRIV</sequence>
<evidence type="ECO:0000256" key="1">
    <source>
        <dbReference type="SAM" id="MobiDB-lite"/>
    </source>
</evidence>
<keyword evidence="3" id="KW-1185">Reference proteome</keyword>
<reference evidence="2 3" key="1">
    <citation type="journal article" date="2013" name="PLoS Genet.">
        <title>The genome and development-dependent transcriptomes of Pyronema confluens: a window into fungal evolution.</title>
        <authorList>
            <person name="Traeger S."/>
            <person name="Altegoer F."/>
            <person name="Freitag M."/>
            <person name="Gabaldon T."/>
            <person name="Kempken F."/>
            <person name="Kumar A."/>
            <person name="Marcet-Houben M."/>
            <person name="Poggeler S."/>
            <person name="Stajich J.E."/>
            <person name="Nowrousian M."/>
        </authorList>
    </citation>
    <scope>NUCLEOTIDE SEQUENCE [LARGE SCALE GENOMIC DNA]</scope>
    <source>
        <strain evidence="3">CBS 100304</strain>
        <tissue evidence="2">Vegetative mycelium</tissue>
    </source>
</reference>
<feature type="region of interest" description="Disordered" evidence="1">
    <location>
        <begin position="96"/>
        <end position="115"/>
    </location>
</feature>
<dbReference type="OrthoDB" id="10674465at2759"/>